<sequence>MQYWSLGSAACLIAILISSPARARAAAVDGKRCGKACRQTYRTLKFEDAPKGVFFGVQECTSRLYQQSIYLCWDIHCAKEVWLAESASMNKTCQNIDESYYLAPHNIIDGLTDEDVAHITRFNATSPGRTQAFDKLMLPSQDFYDLWRRTLVSTPFKSEKSI</sequence>
<gene>
    <name evidence="2" type="ORF">NW762_012765</name>
</gene>
<accession>A0A9W8VB24</accession>
<reference evidence="2" key="1">
    <citation type="submission" date="2022-09" db="EMBL/GenBank/DDBJ databases">
        <title>Fusarium specimens isolated from Avocado Roots.</title>
        <authorList>
            <person name="Stajich J."/>
            <person name="Roper C."/>
            <person name="Heimlech-Rivalta G."/>
        </authorList>
    </citation>
    <scope>NUCLEOTIDE SEQUENCE</scope>
    <source>
        <strain evidence="2">CF00136</strain>
    </source>
</reference>
<protein>
    <recommendedName>
        <fullName evidence="4">Secreted protein</fullName>
    </recommendedName>
</protein>
<keyword evidence="1" id="KW-0732">Signal</keyword>
<feature type="chain" id="PRO_5040916744" description="Secreted protein" evidence="1">
    <location>
        <begin position="26"/>
        <end position="162"/>
    </location>
</feature>
<dbReference type="AlphaFoldDB" id="A0A9W8VB24"/>
<organism evidence="2 3">
    <name type="scientific">Fusarium torreyae</name>
    <dbReference type="NCBI Taxonomy" id="1237075"/>
    <lineage>
        <taxon>Eukaryota</taxon>
        <taxon>Fungi</taxon>
        <taxon>Dikarya</taxon>
        <taxon>Ascomycota</taxon>
        <taxon>Pezizomycotina</taxon>
        <taxon>Sordariomycetes</taxon>
        <taxon>Hypocreomycetidae</taxon>
        <taxon>Hypocreales</taxon>
        <taxon>Nectriaceae</taxon>
        <taxon>Fusarium</taxon>
    </lineage>
</organism>
<dbReference type="EMBL" id="JAOQAZ010000036">
    <property type="protein sequence ID" value="KAJ4248428.1"/>
    <property type="molecule type" value="Genomic_DNA"/>
</dbReference>
<dbReference type="Proteomes" id="UP001152049">
    <property type="component" value="Unassembled WGS sequence"/>
</dbReference>
<evidence type="ECO:0000256" key="1">
    <source>
        <dbReference type="SAM" id="SignalP"/>
    </source>
</evidence>
<feature type="signal peptide" evidence="1">
    <location>
        <begin position="1"/>
        <end position="25"/>
    </location>
</feature>
<name>A0A9W8VB24_9HYPO</name>
<proteinExistence type="predicted"/>
<keyword evidence="3" id="KW-1185">Reference proteome</keyword>
<evidence type="ECO:0000313" key="2">
    <source>
        <dbReference type="EMBL" id="KAJ4248428.1"/>
    </source>
</evidence>
<comment type="caution">
    <text evidence="2">The sequence shown here is derived from an EMBL/GenBank/DDBJ whole genome shotgun (WGS) entry which is preliminary data.</text>
</comment>
<evidence type="ECO:0008006" key="4">
    <source>
        <dbReference type="Google" id="ProtNLM"/>
    </source>
</evidence>
<evidence type="ECO:0000313" key="3">
    <source>
        <dbReference type="Proteomes" id="UP001152049"/>
    </source>
</evidence>